<sequence length="71" mass="8442">MDYDENLNRQDIILENQHNSNFDKNQDMISSIMKYSGILFIIFLIMGLFMNGVIIFLVYKLVYFGIKKNKK</sequence>
<dbReference type="AlphaFoldDB" id="A0A6C0JE05"/>
<accession>A0A6C0JE05</accession>
<keyword evidence="1" id="KW-0472">Membrane</keyword>
<protein>
    <submittedName>
        <fullName evidence="2">Uncharacterized protein</fullName>
    </submittedName>
</protein>
<reference evidence="2" key="1">
    <citation type="journal article" date="2020" name="Nature">
        <title>Giant virus diversity and host interactions through global metagenomics.</title>
        <authorList>
            <person name="Schulz F."/>
            <person name="Roux S."/>
            <person name="Paez-Espino D."/>
            <person name="Jungbluth S."/>
            <person name="Walsh D.A."/>
            <person name="Denef V.J."/>
            <person name="McMahon K.D."/>
            <person name="Konstantinidis K.T."/>
            <person name="Eloe-Fadrosh E.A."/>
            <person name="Kyrpides N.C."/>
            <person name="Woyke T."/>
        </authorList>
    </citation>
    <scope>NUCLEOTIDE SEQUENCE</scope>
    <source>
        <strain evidence="2">GVMAG-M-3300025880-56</strain>
    </source>
</reference>
<feature type="transmembrane region" description="Helical" evidence="1">
    <location>
        <begin position="38"/>
        <end position="62"/>
    </location>
</feature>
<name>A0A6C0JE05_9ZZZZ</name>
<organism evidence="2">
    <name type="scientific">viral metagenome</name>
    <dbReference type="NCBI Taxonomy" id="1070528"/>
    <lineage>
        <taxon>unclassified sequences</taxon>
        <taxon>metagenomes</taxon>
        <taxon>organismal metagenomes</taxon>
    </lineage>
</organism>
<evidence type="ECO:0000313" key="2">
    <source>
        <dbReference type="EMBL" id="QHU01988.1"/>
    </source>
</evidence>
<dbReference type="EMBL" id="MN740351">
    <property type="protein sequence ID" value="QHU01988.1"/>
    <property type="molecule type" value="Genomic_DNA"/>
</dbReference>
<proteinExistence type="predicted"/>
<keyword evidence="1" id="KW-1133">Transmembrane helix</keyword>
<evidence type="ECO:0000256" key="1">
    <source>
        <dbReference type="SAM" id="Phobius"/>
    </source>
</evidence>
<keyword evidence="1" id="KW-0812">Transmembrane</keyword>